<dbReference type="PROSITE" id="PS50005">
    <property type="entry name" value="TPR"/>
    <property type="match status" value="1"/>
</dbReference>
<evidence type="ECO:0000256" key="1">
    <source>
        <dbReference type="ARBA" id="ARBA00010062"/>
    </source>
</evidence>
<evidence type="ECO:0000256" key="2">
    <source>
        <dbReference type="ARBA" id="ARBA00022729"/>
    </source>
</evidence>
<evidence type="ECO:0000256" key="3">
    <source>
        <dbReference type="PROSITE-ProRule" id="PRU00339"/>
    </source>
</evidence>
<dbReference type="RefSeq" id="WP_190435371.1">
    <property type="nucleotide sequence ID" value="NZ_JAMPKM010000022.1"/>
</dbReference>
<sequence length="680" mass="75455">MKVLVVSDIIINAFLAEDFEDCQKVIDWSRGGRVEGYITEKTLTVIRERRGGTEAEKEIFIQNIRNKIPHIAPETGEASRFLEEVGVACFCAAQQQYDVIVTANDNLYRNELSRISSHVPSHRVRVLLPSELARELDLIPARLKIRRLLIIFLLAALVSAIGIGVLAGLSKILVSFLESRELAGSTVDEECGQRILRSNASNQSLETRDKSSKKKTKEGKAYYDKREYDSAIDSFCEALKFNRNNPEAVIHLNNSYLISRKIESYTIATLTPSQEVLAAEVLRGVAQAQNEINASPELIKKKGLKVIIDYKDQPEVANSTAQKIADNTDIIAVVGPFFSASTVKALGEYNRRGLVFVSPTSTSEEFSRDCKAANELGDGFCFRTVPSDSVTTRKITNFLFESSPAYRSFHDSLQPVAIFYSGSSEGELENFPPCSEPPRKSDDPYPYSLRKNFCDDLSNKDKGNLKLVVKDFNLRASNFDAGEAVNEAIASGAKTLILFPGDDNINHIKEIITANQKRAILIGSDSLYSPELLGKETGEYLVGSPHPFLFVSPWVRPSSPNNSAFLQSAKTLWQTFEVSWVTATSYDATRILASAFEKMPTQNRTKGGFQGARDAVRKELVKQQLTEGATGKVSFDPNTGNRKEETSQFVIVKCSLNAAKTVRYTFSQFNSEDSQGDRCQ</sequence>
<keyword evidence="4" id="KW-1133">Transmembrane helix</keyword>
<dbReference type="InterPro" id="IPR019734">
    <property type="entry name" value="TPR_rpt"/>
</dbReference>
<comment type="similarity">
    <text evidence="1">Belongs to the leucine-binding protein family.</text>
</comment>
<dbReference type="SUPFAM" id="SSF53822">
    <property type="entry name" value="Periplasmic binding protein-like I"/>
    <property type="match status" value="1"/>
</dbReference>
<keyword evidence="3" id="KW-0802">TPR repeat</keyword>
<keyword evidence="7" id="KW-1185">Reference proteome</keyword>
<organism evidence="6 7">
    <name type="scientific">Trichocoleus desertorum GB2-A4</name>
    <dbReference type="NCBI Taxonomy" id="2933944"/>
    <lineage>
        <taxon>Bacteria</taxon>
        <taxon>Bacillati</taxon>
        <taxon>Cyanobacteriota</taxon>
        <taxon>Cyanophyceae</taxon>
        <taxon>Leptolyngbyales</taxon>
        <taxon>Trichocoleusaceae</taxon>
        <taxon>Trichocoleus</taxon>
    </lineage>
</organism>
<dbReference type="PANTHER" id="PTHR30483">
    <property type="entry name" value="LEUCINE-SPECIFIC-BINDING PROTEIN"/>
    <property type="match status" value="1"/>
</dbReference>
<evidence type="ECO:0000313" key="6">
    <source>
        <dbReference type="EMBL" id="MEP0820200.1"/>
    </source>
</evidence>
<keyword evidence="4" id="KW-0472">Membrane</keyword>
<dbReference type="Gene3D" id="3.40.50.2300">
    <property type="match status" value="3"/>
</dbReference>
<reference evidence="6 7" key="1">
    <citation type="submission" date="2022-04" db="EMBL/GenBank/DDBJ databases">
        <title>Positive selection, recombination, and allopatry shape intraspecific diversity of widespread and dominant cyanobacteria.</title>
        <authorList>
            <person name="Wei J."/>
            <person name="Shu W."/>
            <person name="Hu C."/>
        </authorList>
    </citation>
    <scope>NUCLEOTIDE SEQUENCE [LARGE SCALE GENOMIC DNA]</scope>
    <source>
        <strain evidence="6 7">GB2-A4</strain>
    </source>
</reference>
<dbReference type="PANTHER" id="PTHR30483:SF6">
    <property type="entry name" value="PERIPLASMIC BINDING PROTEIN OF ABC TRANSPORTER FOR NATURAL AMINO ACIDS"/>
    <property type="match status" value="1"/>
</dbReference>
<feature type="repeat" description="TPR" evidence="3">
    <location>
        <begin position="212"/>
        <end position="245"/>
    </location>
</feature>
<feature type="domain" description="Leucine-binding protein" evidence="5">
    <location>
        <begin position="465"/>
        <end position="641"/>
    </location>
</feature>
<dbReference type="InterPro" id="IPR028082">
    <property type="entry name" value="Peripla_BP_I"/>
</dbReference>
<dbReference type="SUPFAM" id="SSF48452">
    <property type="entry name" value="TPR-like"/>
    <property type="match status" value="1"/>
</dbReference>
<dbReference type="Pfam" id="PF13458">
    <property type="entry name" value="Peripla_BP_6"/>
    <property type="match status" value="1"/>
</dbReference>
<accession>A0ABV0JEN8</accession>
<dbReference type="InterPro" id="IPR051010">
    <property type="entry name" value="BCAA_transport"/>
</dbReference>
<evidence type="ECO:0000256" key="4">
    <source>
        <dbReference type="SAM" id="Phobius"/>
    </source>
</evidence>
<evidence type="ECO:0000313" key="7">
    <source>
        <dbReference type="Proteomes" id="UP001464891"/>
    </source>
</evidence>
<keyword evidence="2" id="KW-0732">Signal</keyword>
<feature type="transmembrane region" description="Helical" evidence="4">
    <location>
        <begin position="148"/>
        <end position="169"/>
    </location>
</feature>
<proteinExistence type="inferred from homology"/>
<dbReference type="EMBL" id="JAMPKM010000022">
    <property type="protein sequence ID" value="MEP0820200.1"/>
    <property type="molecule type" value="Genomic_DNA"/>
</dbReference>
<dbReference type="Gene3D" id="1.25.40.10">
    <property type="entry name" value="Tetratricopeptide repeat domain"/>
    <property type="match status" value="1"/>
</dbReference>
<comment type="caution">
    <text evidence="6">The sequence shown here is derived from an EMBL/GenBank/DDBJ whole genome shotgun (WGS) entry which is preliminary data.</text>
</comment>
<evidence type="ECO:0000259" key="5">
    <source>
        <dbReference type="Pfam" id="PF13458"/>
    </source>
</evidence>
<dbReference type="Proteomes" id="UP001464891">
    <property type="component" value="Unassembled WGS sequence"/>
</dbReference>
<dbReference type="InterPro" id="IPR028081">
    <property type="entry name" value="Leu-bd"/>
</dbReference>
<protein>
    <submittedName>
        <fullName evidence="6">ABC transporter substrate-binding protein</fullName>
    </submittedName>
</protein>
<keyword evidence="4" id="KW-0812">Transmembrane</keyword>
<gene>
    <name evidence="6" type="ORF">NC998_24165</name>
</gene>
<name>A0ABV0JEN8_9CYAN</name>
<dbReference type="InterPro" id="IPR011990">
    <property type="entry name" value="TPR-like_helical_dom_sf"/>
</dbReference>
<dbReference type="CDD" id="cd06268">
    <property type="entry name" value="PBP1_ABC_transporter_LIVBP-like"/>
    <property type="match status" value="1"/>
</dbReference>